<comment type="caution">
    <text evidence="2">The sequence shown here is derived from an EMBL/GenBank/DDBJ whole genome shotgun (WGS) entry which is preliminary data.</text>
</comment>
<keyword evidence="3" id="KW-1185">Reference proteome</keyword>
<dbReference type="InterPro" id="IPR041398">
    <property type="entry name" value="DdrB_dom"/>
</dbReference>
<dbReference type="Pfam" id="PF18763">
    <property type="entry name" value="ddrB-ParB"/>
    <property type="match status" value="1"/>
</dbReference>
<name>A0A7W8E3P9_9BACT</name>
<evidence type="ECO:0000259" key="1">
    <source>
        <dbReference type="Pfam" id="PF18763"/>
    </source>
</evidence>
<reference evidence="2 3" key="1">
    <citation type="submission" date="2020-08" db="EMBL/GenBank/DDBJ databases">
        <title>Genomic Encyclopedia of Type Strains, Phase IV (KMG-V): Genome sequencing to study the core and pangenomes of soil and plant-associated prokaryotes.</title>
        <authorList>
            <person name="Whitman W."/>
        </authorList>
    </citation>
    <scope>NUCLEOTIDE SEQUENCE [LARGE SCALE GENOMIC DNA]</scope>
    <source>
        <strain evidence="2 3">M8UP14</strain>
    </source>
</reference>
<dbReference type="AlphaFoldDB" id="A0A7W8E3P9"/>
<evidence type="ECO:0000313" key="2">
    <source>
        <dbReference type="EMBL" id="MBB5057469.1"/>
    </source>
</evidence>
<protein>
    <recommendedName>
        <fullName evidence="1">DdrB-like domain-containing protein</fullName>
    </recommendedName>
</protein>
<accession>A0A7W8E3P9</accession>
<feature type="domain" description="DdrB-like" evidence="1">
    <location>
        <begin position="47"/>
        <end position="180"/>
    </location>
</feature>
<dbReference type="Proteomes" id="UP000540989">
    <property type="component" value="Unassembled WGS sequence"/>
</dbReference>
<sequence>MAGRIKSRKARRRAIARKRMTDGAAQTAIGPLAAPVFGRASRVVLNSGEHVAVRYAVMEADALITSHRGLLYERDPRYPSSAQPRDYKAEKTLQLAVQVRAQRLDPWQVLTDSVLPVDGPPIVRRDGVVLSGNGRTQSMRLAMREGLYGEVRSAIFERAGWFGFDGEAAKAFREPVLVRMTEKDVTDDGLLARYGVEMNRDPGQGMSAIEQSVGLARLMDAHTVARLASIAAETPDGCTAREFMKRQAGRIARVLVESGLIDQCKQSECFAETGDLTETAKDIVENVLAGIAVSDIDVLRKASLSTQDRLSRAGVEFLRIKSAGPTWDVSRFNLEAVRLKTEAENNSAILRGMRPRKGESNSLVEKLLHPERFYGAQSRFAGEAWKAHPASEALAMALELAPREYVALLSSFATRCESNESLFRNVHPAEVFSATIGRYRNGRGVLQWYIPLEAEDWS</sequence>
<dbReference type="RefSeq" id="WP_184216424.1">
    <property type="nucleotide sequence ID" value="NZ_JACHIP010000003.1"/>
</dbReference>
<gene>
    <name evidence="2" type="ORF">HDF16_002175</name>
</gene>
<organism evidence="2 3">
    <name type="scientific">Granulicella aggregans</name>
    <dbReference type="NCBI Taxonomy" id="474949"/>
    <lineage>
        <taxon>Bacteria</taxon>
        <taxon>Pseudomonadati</taxon>
        <taxon>Acidobacteriota</taxon>
        <taxon>Terriglobia</taxon>
        <taxon>Terriglobales</taxon>
        <taxon>Acidobacteriaceae</taxon>
        <taxon>Granulicella</taxon>
    </lineage>
</organism>
<proteinExistence type="predicted"/>
<dbReference type="EMBL" id="JACHIP010000003">
    <property type="protein sequence ID" value="MBB5057469.1"/>
    <property type="molecule type" value="Genomic_DNA"/>
</dbReference>
<evidence type="ECO:0000313" key="3">
    <source>
        <dbReference type="Proteomes" id="UP000540989"/>
    </source>
</evidence>